<evidence type="ECO:0000259" key="7">
    <source>
        <dbReference type="PROSITE" id="PS50850"/>
    </source>
</evidence>
<dbReference type="PANTHER" id="PTHR11662">
    <property type="entry name" value="SOLUTE CARRIER FAMILY 17"/>
    <property type="match status" value="1"/>
</dbReference>
<keyword evidence="4 6" id="KW-0472">Membrane</keyword>
<dbReference type="SUPFAM" id="SSF103473">
    <property type="entry name" value="MFS general substrate transporter"/>
    <property type="match status" value="2"/>
</dbReference>
<feature type="transmembrane region" description="Helical" evidence="6">
    <location>
        <begin position="948"/>
        <end position="970"/>
    </location>
</feature>
<dbReference type="CDD" id="cd17318">
    <property type="entry name" value="MFS_SLC17"/>
    <property type="match status" value="2"/>
</dbReference>
<dbReference type="InterPro" id="IPR036259">
    <property type="entry name" value="MFS_trans_sf"/>
</dbReference>
<feature type="transmembrane region" description="Helical" evidence="6">
    <location>
        <begin position="487"/>
        <end position="510"/>
    </location>
</feature>
<feature type="transmembrane region" description="Helical" evidence="6">
    <location>
        <begin position="773"/>
        <end position="794"/>
    </location>
</feature>
<feature type="transmembrane region" description="Helical" evidence="6">
    <location>
        <begin position="418"/>
        <end position="441"/>
    </location>
</feature>
<evidence type="ECO:0000256" key="6">
    <source>
        <dbReference type="SAM" id="Phobius"/>
    </source>
</evidence>
<feature type="transmembrane region" description="Helical" evidence="6">
    <location>
        <begin position="889"/>
        <end position="910"/>
    </location>
</feature>
<evidence type="ECO:0000256" key="1">
    <source>
        <dbReference type="ARBA" id="ARBA00004141"/>
    </source>
</evidence>
<evidence type="ECO:0000256" key="2">
    <source>
        <dbReference type="ARBA" id="ARBA00022692"/>
    </source>
</evidence>
<feature type="transmembrane region" description="Helical" evidence="6">
    <location>
        <begin position="252"/>
        <end position="272"/>
    </location>
</feature>
<dbReference type="InterPro" id="IPR050382">
    <property type="entry name" value="MFS_Na/Anion_cotransporter"/>
</dbReference>
<gene>
    <name evidence="9" type="primary">LOC106461899</name>
</gene>
<feature type="region of interest" description="Disordered" evidence="5">
    <location>
        <begin position="527"/>
        <end position="554"/>
    </location>
</feature>
<dbReference type="InterPro" id="IPR011701">
    <property type="entry name" value="MFS"/>
</dbReference>
<organism evidence="8 9">
    <name type="scientific">Limulus polyphemus</name>
    <name type="common">Atlantic horseshoe crab</name>
    <dbReference type="NCBI Taxonomy" id="6850"/>
    <lineage>
        <taxon>Eukaryota</taxon>
        <taxon>Metazoa</taxon>
        <taxon>Ecdysozoa</taxon>
        <taxon>Arthropoda</taxon>
        <taxon>Chelicerata</taxon>
        <taxon>Merostomata</taxon>
        <taxon>Xiphosura</taxon>
        <taxon>Limulidae</taxon>
        <taxon>Limulus</taxon>
    </lineage>
</organism>
<sequence length="1083" mass="119999">MVVKTNSFFESLNETAKLLTQRNTLSTENRTTEPKDDETEPLILTTNSRTSRRECLRARHVLVFLGFINFLNSYTIRVNLNVAIVAMVNYTAIHHHQLWTIECPNSEGVFNSNKTTQKEGEFIWDEYTQGIILGSFYFGYLLTNLCGGILAKRFGDKRVFGWGIFLSSVLTVLTPLSLQLPIGVFIAKRIVEGLGQGGMTPAMQSLLARWVPKSQLGLTSTIVYNGAQIGTVITMPLTGILSNSDFLGGWPSAFYVFGVISCVGSIVWILIVHDFPLDHPRISKQELMEIQAENGFQNYGEKENKSIPWRQILTSFPVWAVIIAHYGNSWGFYTILIDLPTYLKNILHFDIEQNGLLSALPYLCQFTIGCLVGYTVDLIYGKNWLKLTVLRKISNSFGFYGSALCLFAVTLANCNHALAVTILALSMGFNGFTFPGFLVVGVDMAPNYAGVLMGLSNGIAQLNGFIVPYIVGSLTQGQQTLQQWKKVFYIGAAVYTFCGTVFVIFGSSVLQPWNNIGNCKNGEPTCSPSAVSSNTPEKRTSAEKNNSCSRAKSESYDDEKQSLISEGTRRSSCGERLRAQHILVLMGFFGFFNAYCLRVNLNIAIVAMVNYTVIQQGHIETTECPNPEGVFNSNATVTKEGEFIWDEYVQGIILGCFFFGYIPLNFVGGILIKKYGAKMSFGLGILISSVLTVLSPPAIKLHAGVYIIMRIIEGASQGVINPAMQVLLARWIPKSQFGLVTAFVLNGAQIGTVVAMPLTGVLCNSDFLGGWSAAFYVFGFIGCVWCIFWFFLVYDSPLDHPRISKQELMEIQEETGIQDYKHIENKPIPWRQILTSVPVWAFVLAFFGTDWGFYTVSIDLPTYLKNILHFDMTQNKDISKLSTNGLLSALPHLFQTVVSCLAGVLVDFIYQKKWFTISVLRKIANSIGFYIPALCLIIVTQANCKYSLIIIMLTLSMSFNGFAYSGYLIVGLDMAPNYAGVLMGLGNGIGNLNGFIVPYVVGILTQGQQTLQQWKKVFYIGATAYLVFGTTFVIFGSAELQPWNDIQYSNSEDSLVTSSIPPDSLEKVQFKSETVVEKASGFK</sequence>
<feature type="transmembrane region" description="Helical" evidence="6">
    <location>
        <begin position="833"/>
        <end position="854"/>
    </location>
</feature>
<dbReference type="RefSeq" id="XP_022248543.1">
    <property type="nucleotide sequence ID" value="XM_022392835.1"/>
</dbReference>
<feature type="transmembrane region" description="Helical" evidence="6">
    <location>
        <begin position="922"/>
        <end position="942"/>
    </location>
</feature>
<dbReference type="Pfam" id="PF07690">
    <property type="entry name" value="MFS_1"/>
    <property type="match status" value="2"/>
</dbReference>
<feature type="transmembrane region" description="Helical" evidence="6">
    <location>
        <begin position="127"/>
        <end position="147"/>
    </location>
</feature>
<dbReference type="PROSITE" id="PS50850">
    <property type="entry name" value="MFS"/>
    <property type="match status" value="2"/>
</dbReference>
<accession>A0ABM1SY37</accession>
<feature type="transmembrane region" description="Helical" evidence="6">
    <location>
        <begin position="582"/>
        <end position="601"/>
    </location>
</feature>
<evidence type="ECO:0000256" key="4">
    <source>
        <dbReference type="ARBA" id="ARBA00023136"/>
    </source>
</evidence>
<evidence type="ECO:0000313" key="9">
    <source>
        <dbReference type="RefSeq" id="XP_022248543.1"/>
    </source>
</evidence>
<proteinExistence type="predicted"/>
<keyword evidence="2 6" id="KW-0812">Transmembrane</keyword>
<feature type="transmembrane region" description="Helical" evidence="6">
    <location>
        <begin position="982"/>
        <end position="1005"/>
    </location>
</feature>
<dbReference type="InterPro" id="IPR020846">
    <property type="entry name" value="MFS_dom"/>
</dbReference>
<evidence type="ECO:0000313" key="8">
    <source>
        <dbReference type="Proteomes" id="UP000694941"/>
    </source>
</evidence>
<keyword evidence="8" id="KW-1185">Reference proteome</keyword>
<feature type="transmembrane region" description="Helical" evidence="6">
    <location>
        <begin position="61"/>
        <end position="80"/>
    </location>
</feature>
<protein>
    <submittedName>
        <fullName evidence="9">Uncharacterized protein LOC106461899</fullName>
    </submittedName>
</protein>
<reference evidence="9" key="1">
    <citation type="submission" date="2025-08" db="UniProtKB">
        <authorList>
            <consortium name="RefSeq"/>
        </authorList>
    </citation>
    <scope>IDENTIFICATION</scope>
    <source>
        <tissue evidence="9">Muscle</tissue>
    </source>
</reference>
<feature type="domain" description="Major facilitator superfamily (MFS) profile" evidence="7">
    <location>
        <begin position="582"/>
        <end position="1041"/>
    </location>
</feature>
<feature type="transmembrane region" description="Helical" evidence="6">
    <location>
        <begin position="393"/>
        <end position="412"/>
    </location>
</feature>
<evidence type="ECO:0000256" key="3">
    <source>
        <dbReference type="ARBA" id="ARBA00022989"/>
    </source>
</evidence>
<feature type="transmembrane region" description="Helical" evidence="6">
    <location>
        <begin position="159"/>
        <end position="178"/>
    </location>
</feature>
<feature type="domain" description="Major facilitator superfamily (MFS) profile" evidence="7">
    <location>
        <begin position="61"/>
        <end position="510"/>
    </location>
</feature>
<evidence type="ECO:0000256" key="5">
    <source>
        <dbReference type="SAM" id="MobiDB-lite"/>
    </source>
</evidence>
<feature type="transmembrane region" description="Helical" evidence="6">
    <location>
        <begin position="356"/>
        <end position="381"/>
    </location>
</feature>
<dbReference type="GeneID" id="106461899"/>
<feature type="transmembrane region" description="Helical" evidence="6">
    <location>
        <begin position="1017"/>
        <end position="1038"/>
    </location>
</feature>
<feature type="transmembrane region" description="Helical" evidence="6">
    <location>
        <begin position="648"/>
        <end position="672"/>
    </location>
</feature>
<feature type="transmembrane region" description="Helical" evidence="6">
    <location>
        <begin position="448"/>
        <end position="467"/>
    </location>
</feature>
<name>A0ABM1SY37_LIMPO</name>
<feature type="transmembrane region" description="Helical" evidence="6">
    <location>
        <begin position="312"/>
        <end position="336"/>
    </location>
</feature>
<dbReference type="Proteomes" id="UP000694941">
    <property type="component" value="Unplaced"/>
</dbReference>
<dbReference type="PANTHER" id="PTHR11662:SF399">
    <property type="entry name" value="FI19708P1-RELATED"/>
    <property type="match status" value="1"/>
</dbReference>
<dbReference type="Gene3D" id="1.20.1250.20">
    <property type="entry name" value="MFS general substrate transporter like domains"/>
    <property type="match status" value="4"/>
</dbReference>
<keyword evidence="3 6" id="KW-1133">Transmembrane helix</keyword>
<comment type="subcellular location">
    <subcellularLocation>
        <location evidence="1">Membrane</location>
        <topology evidence="1">Multi-pass membrane protein</topology>
    </subcellularLocation>
</comment>
<feature type="transmembrane region" description="Helical" evidence="6">
    <location>
        <begin position="739"/>
        <end position="761"/>
    </location>
</feature>